<sequence length="208" mass="21635">MPMSASIGRSILLGVAGMFAATDVVEAQQAARSPVSLGVMAGWSTPNGAQAGQLYGRGGQIGVLGEVRMPLSWLAVRVDAGYQSLGGRTAIVTDANGVAVGQMQRSDAMYSAAASVVLRWPGLRTAVQPYALAGGGSYWVRSSAVLPSLLSQSAPQSASMTMRTTGFTAGAGVETPVRRAILFGEVRYQQFGQAPMRFVPVNVGLRLK</sequence>
<dbReference type="EMBL" id="DPIY01000012">
    <property type="protein sequence ID" value="HCT59185.1"/>
    <property type="molecule type" value="Genomic_DNA"/>
</dbReference>
<organism evidence="2 3">
    <name type="scientific">Gemmatimonas aurantiaca</name>
    <dbReference type="NCBI Taxonomy" id="173480"/>
    <lineage>
        <taxon>Bacteria</taxon>
        <taxon>Pseudomonadati</taxon>
        <taxon>Gemmatimonadota</taxon>
        <taxon>Gemmatimonadia</taxon>
        <taxon>Gemmatimonadales</taxon>
        <taxon>Gemmatimonadaceae</taxon>
        <taxon>Gemmatimonas</taxon>
    </lineage>
</organism>
<gene>
    <name evidence="2" type="ORF">DGD08_18445</name>
</gene>
<dbReference type="Gene3D" id="2.40.160.20">
    <property type="match status" value="1"/>
</dbReference>
<name>A0A3D4VDL6_9BACT</name>
<dbReference type="InterPro" id="IPR011250">
    <property type="entry name" value="OMP/PagP_B-barrel"/>
</dbReference>
<feature type="chain" id="PRO_5017773237" evidence="1">
    <location>
        <begin position="21"/>
        <end position="208"/>
    </location>
</feature>
<evidence type="ECO:0000313" key="2">
    <source>
        <dbReference type="EMBL" id="HCT59185.1"/>
    </source>
</evidence>
<comment type="caution">
    <text evidence="2">The sequence shown here is derived from an EMBL/GenBank/DDBJ whole genome shotgun (WGS) entry which is preliminary data.</text>
</comment>
<proteinExistence type="predicted"/>
<accession>A0A3D4VDL6</accession>
<keyword evidence="1" id="KW-0732">Signal</keyword>
<evidence type="ECO:0000313" key="3">
    <source>
        <dbReference type="Proteomes" id="UP000264071"/>
    </source>
</evidence>
<reference evidence="2 3" key="1">
    <citation type="journal article" date="2018" name="Nat. Biotechnol.">
        <title>A standardized bacterial taxonomy based on genome phylogeny substantially revises the tree of life.</title>
        <authorList>
            <person name="Parks D.H."/>
            <person name="Chuvochina M."/>
            <person name="Waite D.W."/>
            <person name="Rinke C."/>
            <person name="Skarshewski A."/>
            <person name="Chaumeil P.A."/>
            <person name="Hugenholtz P."/>
        </authorList>
    </citation>
    <scope>NUCLEOTIDE SEQUENCE [LARGE SCALE GENOMIC DNA]</scope>
    <source>
        <strain evidence="2">UBA8844</strain>
    </source>
</reference>
<protein>
    <submittedName>
        <fullName evidence="2">Uncharacterized protein</fullName>
    </submittedName>
</protein>
<feature type="signal peptide" evidence="1">
    <location>
        <begin position="1"/>
        <end position="20"/>
    </location>
</feature>
<evidence type="ECO:0000256" key="1">
    <source>
        <dbReference type="SAM" id="SignalP"/>
    </source>
</evidence>
<dbReference type="Proteomes" id="UP000264071">
    <property type="component" value="Unassembled WGS sequence"/>
</dbReference>
<dbReference type="SUPFAM" id="SSF56925">
    <property type="entry name" value="OMPA-like"/>
    <property type="match status" value="1"/>
</dbReference>
<dbReference type="AlphaFoldDB" id="A0A3D4VDL6"/>